<sequence length="75" mass="8607">MDLLKESMQLPVDNFLGLLVYAFIYIFVAGLIFSLALRFIPNKIPYGIKSLIVFVAVVISLIIWWQTIMKPFLSL</sequence>
<evidence type="ECO:0000313" key="2">
    <source>
        <dbReference type="EMBL" id="MFC4387208.1"/>
    </source>
</evidence>
<feature type="transmembrane region" description="Helical" evidence="1">
    <location>
        <begin position="51"/>
        <end position="68"/>
    </location>
</feature>
<evidence type="ECO:0008006" key="4">
    <source>
        <dbReference type="Google" id="ProtNLM"/>
    </source>
</evidence>
<organism evidence="2 3">
    <name type="scientific">Gracilibacillus marinus</name>
    <dbReference type="NCBI Taxonomy" id="630535"/>
    <lineage>
        <taxon>Bacteria</taxon>
        <taxon>Bacillati</taxon>
        <taxon>Bacillota</taxon>
        <taxon>Bacilli</taxon>
        <taxon>Bacillales</taxon>
        <taxon>Bacillaceae</taxon>
        <taxon>Gracilibacillus</taxon>
    </lineage>
</organism>
<evidence type="ECO:0000313" key="3">
    <source>
        <dbReference type="Proteomes" id="UP001595880"/>
    </source>
</evidence>
<keyword evidence="1" id="KW-0472">Membrane</keyword>
<keyword evidence="1" id="KW-1133">Transmembrane helix</keyword>
<reference evidence="3" key="1">
    <citation type="journal article" date="2019" name="Int. J. Syst. Evol. Microbiol.">
        <title>The Global Catalogue of Microorganisms (GCM) 10K type strain sequencing project: providing services to taxonomists for standard genome sequencing and annotation.</title>
        <authorList>
            <consortium name="The Broad Institute Genomics Platform"/>
            <consortium name="The Broad Institute Genome Sequencing Center for Infectious Disease"/>
            <person name="Wu L."/>
            <person name="Ma J."/>
        </authorList>
    </citation>
    <scope>NUCLEOTIDE SEQUENCE [LARGE SCALE GENOMIC DNA]</scope>
    <source>
        <strain evidence="3">KACC 14058</strain>
    </source>
</reference>
<feature type="transmembrane region" description="Helical" evidence="1">
    <location>
        <begin position="15"/>
        <end position="39"/>
    </location>
</feature>
<keyword evidence="1" id="KW-0812">Transmembrane</keyword>
<dbReference type="EMBL" id="JBHSDV010000001">
    <property type="protein sequence ID" value="MFC4387208.1"/>
    <property type="molecule type" value="Genomic_DNA"/>
</dbReference>
<evidence type="ECO:0000256" key="1">
    <source>
        <dbReference type="SAM" id="Phobius"/>
    </source>
</evidence>
<comment type="caution">
    <text evidence="2">The sequence shown here is derived from an EMBL/GenBank/DDBJ whole genome shotgun (WGS) entry which is preliminary data.</text>
</comment>
<name>A0ABV8VWR3_9BACI</name>
<proteinExistence type="predicted"/>
<dbReference type="RefSeq" id="WP_390196701.1">
    <property type="nucleotide sequence ID" value="NZ_JBHSDV010000001.1"/>
</dbReference>
<accession>A0ABV8VWR3</accession>
<gene>
    <name evidence="2" type="ORF">ACFOZ1_05225</name>
</gene>
<dbReference type="Proteomes" id="UP001595880">
    <property type="component" value="Unassembled WGS sequence"/>
</dbReference>
<protein>
    <recommendedName>
        <fullName evidence="4">DUF2788 domain-containing protein</fullName>
    </recommendedName>
</protein>
<keyword evidence="3" id="KW-1185">Reference proteome</keyword>